<dbReference type="EMBL" id="CAXAQS010000080">
    <property type="protein sequence ID" value="CAK9250010.1"/>
    <property type="molecule type" value="Genomic_DNA"/>
</dbReference>
<dbReference type="Proteomes" id="UP001497444">
    <property type="component" value="Unassembled WGS sequence"/>
</dbReference>
<feature type="domain" description="Anti-CBASS protein Acb1-like N-terminal" evidence="1">
    <location>
        <begin position="4"/>
        <end position="188"/>
    </location>
</feature>
<keyword evidence="3" id="KW-1185">Reference proteome</keyword>
<dbReference type="InterPro" id="IPR024459">
    <property type="entry name" value="Acb1-like_N"/>
</dbReference>
<proteinExistence type="predicted"/>
<comment type="caution">
    <text evidence="2">The sequence shown here is derived from an EMBL/GenBank/DDBJ whole genome shotgun (WGS) entry which is preliminary data.</text>
</comment>
<organism evidence="2 3">
    <name type="scientific">Sphagnum jensenii</name>
    <dbReference type="NCBI Taxonomy" id="128206"/>
    <lineage>
        <taxon>Eukaryota</taxon>
        <taxon>Viridiplantae</taxon>
        <taxon>Streptophyta</taxon>
        <taxon>Embryophyta</taxon>
        <taxon>Bryophyta</taxon>
        <taxon>Sphagnophytina</taxon>
        <taxon>Sphagnopsida</taxon>
        <taxon>Sphagnales</taxon>
        <taxon>Sphagnaceae</taxon>
        <taxon>Sphagnum</taxon>
    </lineage>
</organism>
<sequence length="287" mass="32808">MARLKSDIDPKLISKFDRTIQRTYTPTRIQKSLKWARLFGGAGALMVIDGHEEILDEPLDLDTIAPGSYKGLIVFDRWSGIYPDGSIATNINSPVDFGQPEYYVVNGPEQSDSFRIHHSRILKFCGPDVPYPEYTANQYWGISELEICYEEIRKRDNMSWSILQLLFRAQILTQKNPQLAQLLSGANASANRMTRDIRIYEQDVAQKQTDELEPNLHKLYPVVCMSEFGEVPDDLDIEFPSVRVLTEEEKSTLAKDSGTLIIDMFNAGLISQKTHCRSFSNWPIRLR</sequence>
<evidence type="ECO:0000259" key="1">
    <source>
        <dbReference type="Pfam" id="PF06381"/>
    </source>
</evidence>
<evidence type="ECO:0000313" key="2">
    <source>
        <dbReference type="EMBL" id="CAK9250010.1"/>
    </source>
</evidence>
<accession>A0ABP0V6F3</accession>
<name>A0ABP0V6F3_9BRYO</name>
<evidence type="ECO:0000313" key="3">
    <source>
        <dbReference type="Proteomes" id="UP001497444"/>
    </source>
</evidence>
<gene>
    <name evidence="2" type="ORF">CSSPJE1EN1_LOCUS25388</name>
</gene>
<reference evidence="2" key="1">
    <citation type="submission" date="2024-02" db="EMBL/GenBank/DDBJ databases">
        <authorList>
            <consortium name="ELIXIR-Norway"/>
            <consortium name="Elixir Norway"/>
        </authorList>
    </citation>
    <scope>NUCLEOTIDE SEQUENCE</scope>
</reference>
<protein>
    <recommendedName>
        <fullName evidence="1">Anti-CBASS protein Acb1-like N-terminal domain-containing protein</fullName>
    </recommendedName>
</protein>
<dbReference type="Pfam" id="PF06381">
    <property type="entry name" value="Phage_portal_3"/>
    <property type="match status" value="1"/>
</dbReference>